<dbReference type="GO" id="GO:0016887">
    <property type="term" value="F:ATP hydrolysis activity"/>
    <property type="evidence" value="ECO:0007669"/>
    <property type="project" value="TreeGrafter"/>
</dbReference>
<dbReference type="InterPro" id="IPR050625">
    <property type="entry name" value="ParA/MinD_ATPase"/>
</dbReference>
<dbReference type="InterPro" id="IPR027417">
    <property type="entry name" value="P-loop_NTPase"/>
</dbReference>
<dbReference type="Proteomes" id="UP000598775">
    <property type="component" value="Unassembled WGS sequence"/>
</dbReference>
<feature type="compositionally biased region" description="Low complexity" evidence="1">
    <location>
        <begin position="107"/>
        <end position="133"/>
    </location>
</feature>
<dbReference type="SUPFAM" id="SSF52540">
    <property type="entry name" value="P-loop containing nucleoside triphosphate hydrolases"/>
    <property type="match status" value="1"/>
</dbReference>
<feature type="region of interest" description="Disordered" evidence="1">
    <location>
        <begin position="91"/>
        <end position="268"/>
    </location>
</feature>
<organism evidence="2 3">
    <name type="scientific">Subtercola lobariae</name>
    <dbReference type="NCBI Taxonomy" id="1588641"/>
    <lineage>
        <taxon>Bacteria</taxon>
        <taxon>Bacillati</taxon>
        <taxon>Actinomycetota</taxon>
        <taxon>Actinomycetes</taxon>
        <taxon>Micrococcales</taxon>
        <taxon>Microbacteriaceae</taxon>
        <taxon>Subtercola</taxon>
    </lineage>
</organism>
<dbReference type="GO" id="GO:0009898">
    <property type="term" value="C:cytoplasmic side of plasma membrane"/>
    <property type="evidence" value="ECO:0007669"/>
    <property type="project" value="TreeGrafter"/>
</dbReference>
<evidence type="ECO:0000256" key="1">
    <source>
        <dbReference type="SAM" id="MobiDB-lite"/>
    </source>
</evidence>
<feature type="compositionally biased region" description="Acidic residues" evidence="1">
    <location>
        <begin position="165"/>
        <end position="180"/>
    </location>
</feature>
<dbReference type="PANTHER" id="PTHR43384">
    <property type="entry name" value="SEPTUM SITE-DETERMINING PROTEIN MIND HOMOLOG, CHLOROPLASTIC-RELATED"/>
    <property type="match status" value="1"/>
</dbReference>
<dbReference type="PANTHER" id="PTHR43384:SF14">
    <property type="entry name" value="ESX-1 SECRETION-ASSOCIATED PROTEIN ESPI"/>
    <property type="match status" value="1"/>
</dbReference>
<evidence type="ECO:0000313" key="3">
    <source>
        <dbReference type="Proteomes" id="UP000598775"/>
    </source>
</evidence>
<evidence type="ECO:0000313" key="2">
    <source>
        <dbReference type="EMBL" id="GGF16380.1"/>
    </source>
</evidence>
<protein>
    <recommendedName>
        <fullName evidence="4">Chromosome partitioning protein ParA</fullName>
    </recommendedName>
</protein>
<name>A0A917EWQ6_9MICO</name>
<dbReference type="GO" id="GO:0051782">
    <property type="term" value="P:negative regulation of cell division"/>
    <property type="evidence" value="ECO:0007669"/>
    <property type="project" value="TreeGrafter"/>
</dbReference>
<dbReference type="GO" id="GO:0005829">
    <property type="term" value="C:cytosol"/>
    <property type="evidence" value="ECO:0007669"/>
    <property type="project" value="TreeGrafter"/>
</dbReference>
<feature type="compositionally biased region" description="Basic and acidic residues" evidence="1">
    <location>
        <begin position="259"/>
        <end position="268"/>
    </location>
</feature>
<gene>
    <name evidence="2" type="ORF">GCM10011399_07740</name>
</gene>
<dbReference type="RefSeq" id="WP_188673879.1">
    <property type="nucleotide sequence ID" value="NZ_BMGP01000001.1"/>
</dbReference>
<dbReference type="AlphaFoldDB" id="A0A917EWQ6"/>
<accession>A0A917EWQ6</accession>
<sequence>MAIDRSQALDQPVITALLRADHTGLLRVDGVAQPLHGTSEGEALQALIGLIQNEASKVGQTVRVTVRARTGLSILLAAPDGSIEEESFVPFEDLPQPWPPAEEDAPADASVSEADAPADVAADAVDAPADVAAGRVDTPTTAAGQEVDADDVAEDPIEGSGAHDEEFDDDADDYDYDDGDSAALPSPVSAGRPASDFAAAPEAEISTQQNSTLIEPEPEPQPEPEGATPEPAPATPEANAPATPVRASTEPSSNAPTAPKEHMSEQERRDLLDAPSFLALPTVAEPARRGFAGFMNHFGLHLAPGPDERSERADIAEVSRHFDAHRTISVINRKGGANKTPTVVNLAAVFGRYGGGGVLAWDNNETMGTLGWRTEQGAHESTVLDVLASADELLDTRAEFGQMSGFVHHQQADKFDVLRSDEDATGIHEMTADEVDVVHSIAAKYYRLIFMDSGNSDRAENWLRMIDHTDQLVVPTTTMEDRAQAALLTLQAVQSRSEKAAELARNAVVVVSEWQPKESSISQRMADDFRPYVRDVVIVPFDPALKAGRIQYDGLQPTTRRAWLAAASAVARGL</sequence>
<feature type="compositionally biased region" description="Low complexity" evidence="1">
    <location>
        <begin position="224"/>
        <end position="244"/>
    </location>
</feature>
<feature type="compositionally biased region" description="Acidic residues" evidence="1">
    <location>
        <begin position="147"/>
        <end position="157"/>
    </location>
</feature>
<dbReference type="EMBL" id="BMGP01000001">
    <property type="protein sequence ID" value="GGF16380.1"/>
    <property type="molecule type" value="Genomic_DNA"/>
</dbReference>
<comment type="caution">
    <text evidence="2">The sequence shown here is derived from an EMBL/GenBank/DDBJ whole genome shotgun (WGS) entry which is preliminary data.</text>
</comment>
<keyword evidence="3" id="KW-1185">Reference proteome</keyword>
<proteinExistence type="predicted"/>
<dbReference type="GO" id="GO:0005524">
    <property type="term" value="F:ATP binding"/>
    <property type="evidence" value="ECO:0007669"/>
    <property type="project" value="TreeGrafter"/>
</dbReference>
<dbReference type="Gene3D" id="3.40.50.300">
    <property type="entry name" value="P-loop containing nucleotide triphosphate hydrolases"/>
    <property type="match status" value="1"/>
</dbReference>
<reference evidence="2 3" key="1">
    <citation type="journal article" date="2014" name="Int. J. Syst. Evol. Microbiol.">
        <title>Complete genome sequence of Corynebacterium casei LMG S-19264T (=DSM 44701T), isolated from a smear-ripened cheese.</title>
        <authorList>
            <consortium name="US DOE Joint Genome Institute (JGI-PGF)"/>
            <person name="Walter F."/>
            <person name="Albersmeier A."/>
            <person name="Kalinowski J."/>
            <person name="Ruckert C."/>
        </authorList>
    </citation>
    <scope>NUCLEOTIDE SEQUENCE [LARGE SCALE GENOMIC DNA]</scope>
    <source>
        <strain evidence="2 3">CGMCC 1.12976</strain>
    </source>
</reference>
<evidence type="ECO:0008006" key="4">
    <source>
        <dbReference type="Google" id="ProtNLM"/>
    </source>
</evidence>